<keyword evidence="2" id="KW-1185">Reference proteome</keyword>
<evidence type="ECO:0000313" key="1">
    <source>
        <dbReference type="EMBL" id="OLP76671.1"/>
    </source>
</evidence>
<dbReference type="SUPFAM" id="SSF54001">
    <property type="entry name" value="Cysteine proteinases"/>
    <property type="match status" value="1"/>
</dbReference>
<comment type="caution">
    <text evidence="1">The sequence shown here is derived from an EMBL/GenBank/DDBJ whole genome shotgun (WGS) entry which is preliminary data.</text>
</comment>
<evidence type="ECO:0000313" key="2">
    <source>
        <dbReference type="Proteomes" id="UP000186817"/>
    </source>
</evidence>
<organism evidence="1 2">
    <name type="scientific">Symbiodinium microadriaticum</name>
    <name type="common">Dinoflagellate</name>
    <name type="synonym">Zooxanthella microadriatica</name>
    <dbReference type="NCBI Taxonomy" id="2951"/>
    <lineage>
        <taxon>Eukaryota</taxon>
        <taxon>Sar</taxon>
        <taxon>Alveolata</taxon>
        <taxon>Dinophyceae</taxon>
        <taxon>Suessiales</taxon>
        <taxon>Symbiodiniaceae</taxon>
        <taxon>Symbiodinium</taxon>
    </lineage>
</organism>
<dbReference type="AlphaFoldDB" id="A0A1Q9C174"/>
<dbReference type="InterPro" id="IPR038765">
    <property type="entry name" value="Papain-like_cys_pep_sf"/>
</dbReference>
<sequence>MLSALLQCFPGVAPGAIGEQVSGAARQRVDHAAGGPRLGSFLLSAPTFAPCDRLERLGPPSARLVSDHVSELSEALSLAEDVLDEERAIEELLGEASNLPLGSGGSESLSLAGAAGVAKSDAAAEVWVVLVELDAPAIPDYGTIMHMLLDKDPAFPKTGKAWVQKAHVERLHEGQDKKVWKWAQMTFYRKWKQERFMELGLLSDDLDQLDGLDEVAILPYPAIPAGGIELQHLHFGWGVLVWSMLVHTLPCKTLGFISPGWTQPLYLYHENAKVDVAAFIDCIKKQMTARKLNFLPLGSGGHWVLLVIDGTHESGTPQVRYYDSLPDESSQCRDYAEKILASLLSMGLVHEAVLPPRMNRVFQGIDECGFHVLAAMEQEAATAMGFGKAPTGWPAHSAKKWHERLHKITNAVHAEQKKRLDELKQHKKKEESAMAEKRLAKGLELSELQKQAHEVISQGKVLEIADMPPAYHQEADRIRLMEIGVCSRCRQLEL</sequence>
<dbReference type="Gene3D" id="3.40.395.10">
    <property type="entry name" value="Adenoviral Proteinase, Chain A"/>
    <property type="match status" value="1"/>
</dbReference>
<gene>
    <name evidence="1" type="ORF">AK812_SmicGene43367</name>
</gene>
<proteinExistence type="predicted"/>
<name>A0A1Q9C174_SYMMI</name>
<dbReference type="EMBL" id="LSRX01001958">
    <property type="protein sequence ID" value="OLP76671.1"/>
    <property type="molecule type" value="Genomic_DNA"/>
</dbReference>
<dbReference type="Proteomes" id="UP000186817">
    <property type="component" value="Unassembled WGS sequence"/>
</dbReference>
<protein>
    <submittedName>
        <fullName evidence="1">Uncharacterized protein</fullName>
    </submittedName>
</protein>
<dbReference type="OrthoDB" id="420424at2759"/>
<accession>A0A1Q9C174</accession>
<reference evidence="1 2" key="1">
    <citation type="submission" date="2016-02" db="EMBL/GenBank/DDBJ databases">
        <title>Genome analysis of coral dinoflagellate symbionts highlights evolutionary adaptations to a symbiotic lifestyle.</title>
        <authorList>
            <person name="Aranda M."/>
            <person name="Li Y."/>
            <person name="Liew Y.J."/>
            <person name="Baumgarten S."/>
            <person name="Simakov O."/>
            <person name="Wilson M."/>
            <person name="Piel J."/>
            <person name="Ashoor H."/>
            <person name="Bougouffa S."/>
            <person name="Bajic V.B."/>
            <person name="Ryu T."/>
            <person name="Ravasi T."/>
            <person name="Bayer T."/>
            <person name="Micklem G."/>
            <person name="Kim H."/>
            <person name="Bhak J."/>
            <person name="Lajeunesse T.C."/>
            <person name="Voolstra C.R."/>
        </authorList>
    </citation>
    <scope>NUCLEOTIDE SEQUENCE [LARGE SCALE GENOMIC DNA]</scope>
    <source>
        <strain evidence="1 2">CCMP2467</strain>
    </source>
</reference>